<keyword evidence="5" id="KW-0812">Transmembrane</keyword>
<evidence type="ECO:0000256" key="1">
    <source>
        <dbReference type="ARBA" id="ARBA00004273"/>
    </source>
</evidence>
<keyword evidence="2" id="KW-0999">Mitochondrion inner membrane</keyword>
<keyword evidence="5" id="KW-1133">Transmembrane helix</keyword>
<evidence type="ECO:0000256" key="4">
    <source>
        <dbReference type="ARBA" id="ARBA00023136"/>
    </source>
</evidence>
<dbReference type="InterPro" id="IPR039297">
    <property type="entry name" value="COX7a"/>
</dbReference>
<name>A0A423VKE3_CYTCH</name>
<proteinExistence type="predicted"/>
<dbReference type="OrthoDB" id="5511599at2759"/>
<evidence type="ECO:0000256" key="2">
    <source>
        <dbReference type="ARBA" id="ARBA00022792"/>
    </source>
</evidence>
<comment type="subcellular location">
    <subcellularLocation>
        <location evidence="1">Mitochondrion inner membrane</location>
    </subcellularLocation>
</comment>
<protein>
    <submittedName>
        <fullName evidence="6">Uncharacterized protein</fullName>
    </submittedName>
</protein>
<evidence type="ECO:0000313" key="6">
    <source>
        <dbReference type="EMBL" id="ROV91479.1"/>
    </source>
</evidence>
<evidence type="ECO:0000313" key="7">
    <source>
        <dbReference type="Proteomes" id="UP000284375"/>
    </source>
</evidence>
<dbReference type="EMBL" id="LJZO01000043">
    <property type="protein sequence ID" value="ROV91479.1"/>
    <property type="molecule type" value="Genomic_DNA"/>
</dbReference>
<keyword evidence="7" id="KW-1185">Reference proteome</keyword>
<gene>
    <name evidence="6" type="ORF">VSDG_07170</name>
</gene>
<organism evidence="6 7">
    <name type="scientific">Cytospora chrysosperma</name>
    <name type="common">Cytospora canker fungus</name>
    <name type="synonym">Sphaeria chrysosperma</name>
    <dbReference type="NCBI Taxonomy" id="252740"/>
    <lineage>
        <taxon>Eukaryota</taxon>
        <taxon>Fungi</taxon>
        <taxon>Dikarya</taxon>
        <taxon>Ascomycota</taxon>
        <taxon>Pezizomycotina</taxon>
        <taxon>Sordariomycetes</taxon>
        <taxon>Sordariomycetidae</taxon>
        <taxon>Diaporthales</taxon>
        <taxon>Cytosporaceae</taxon>
        <taxon>Cytospora</taxon>
    </lineage>
</organism>
<keyword evidence="3" id="KW-0496">Mitochondrion</keyword>
<keyword evidence="4 5" id="KW-0472">Membrane</keyword>
<comment type="caution">
    <text evidence="6">The sequence shown here is derived from an EMBL/GenBank/DDBJ whole genome shotgun (WGS) entry which is preliminary data.</text>
</comment>
<evidence type="ECO:0000256" key="5">
    <source>
        <dbReference type="SAM" id="Phobius"/>
    </source>
</evidence>
<accession>A0A423VKE3</accession>
<dbReference type="STRING" id="252740.A0A423VKE3"/>
<dbReference type="AlphaFoldDB" id="A0A423VKE3"/>
<evidence type="ECO:0000256" key="3">
    <source>
        <dbReference type="ARBA" id="ARBA00023128"/>
    </source>
</evidence>
<dbReference type="Proteomes" id="UP000284375">
    <property type="component" value="Unassembled WGS sequence"/>
</dbReference>
<feature type="transmembrane region" description="Helical" evidence="5">
    <location>
        <begin position="59"/>
        <end position="80"/>
    </location>
</feature>
<dbReference type="Pfam" id="PF02238">
    <property type="entry name" value="COX7a"/>
    <property type="match status" value="1"/>
</dbReference>
<reference evidence="6 7" key="1">
    <citation type="submission" date="2015-09" db="EMBL/GenBank/DDBJ databases">
        <title>Host preference determinants of Valsa canker pathogens revealed by comparative genomics.</title>
        <authorList>
            <person name="Yin Z."/>
            <person name="Huang L."/>
        </authorList>
    </citation>
    <scope>NUCLEOTIDE SEQUENCE [LARGE SCALE GENOMIC DNA]</scope>
    <source>
        <strain evidence="6 7">YSFL</strain>
    </source>
</reference>
<dbReference type="GO" id="GO:0005743">
    <property type="term" value="C:mitochondrial inner membrane"/>
    <property type="evidence" value="ECO:0007669"/>
    <property type="project" value="UniProtKB-SubCell"/>
</dbReference>
<sequence>MAYVHSFNQTRTFRPPRFFMSLTLGFVNAPNKVPQHQRTYQAAYRAHTRIWRISPRSSVMYVPFVWVMWGSTAALTYAMGRKIAGHNTWFGKD</sequence>